<dbReference type="PANTHER" id="PTHR30042">
    <property type="entry name" value="POTASSIUM-TRANSPORTING ATPASE C CHAIN"/>
    <property type="match status" value="1"/>
</dbReference>
<evidence type="ECO:0000256" key="10">
    <source>
        <dbReference type="ARBA" id="ARBA00023136"/>
    </source>
</evidence>
<evidence type="ECO:0000256" key="4">
    <source>
        <dbReference type="ARBA" id="ARBA00022692"/>
    </source>
</evidence>
<dbReference type="EMBL" id="JAVREY010000016">
    <property type="protein sequence ID" value="MDT0464603.1"/>
    <property type="molecule type" value="Genomic_DNA"/>
</dbReference>
<keyword evidence="3 11" id="KW-0633">Potassium transport</keyword>
<evidence type="ECO:0000256" key="6">
    <source>
        <dbReference type="ARBA" id="ARBA00022840"/>
    </source>
</evidence>
<organism evidence="13 14">
    <name type="scientific">Streptomyces gibsoniae</name>
    <dbReference type="NCBI Taxonomy" id="3075529"/>
    <lineage>
        <taxon>Bacteria</taxon>
        <taxon>Bacillati</taxon>
        <taxon>Actinomycetota</taxon>
        <taxon>Actinomycetes</taxon>
        <taxon>Kitasatosporales</taxon>
        <taxon>Streptomycetaceae</taxon>
        <taxon>Streptomyces</taxon>
    </lineage>
</organism>
<comment type="function">
    <text evidence="11">Part of the high-affinity ATP-driven potassium transport (or Kdp) system, which catalyzes the hydrolysis of ATP coupled with the electrogenic transport of potassium into the cytoplasm. This subunit acts as a catalytic chaperone that increases the ATP-binding affinity of the ATP-hydrolyzing subunit KdpB by the formation of a transient KdpB/KdpC/ATP ternary complex.</text>
</comment>
<comment type="subunit">
    <text evidence="11">The system is composed of three essential subunits: KdpA, KdpB and KdpC.</text>
</comment>
<evidence type="ECO:0000256" key="2">
    <source>
        <dbReference type="ARBA" id="ARBA00022475"/>
    </source>
</evidence>
<evidence type="ECO:0000313" key="13">
    <source>
        <dbReference type="EMBL" id="MDT0464603.1"/>
    </source>
</evidence>
<dbReference type="PIRSF" id="PIRSF001296">
    <property type="entry name" value="K_ATPase_KdpC"/>
    <property type="match status" value="1"/>
</dbReference>
<keyword evidence="4 11" id="KW-0812">Transmembrane</keyword>
<comment type="similarity">
    <text evidence="11">Belongs to the KdpC family.</text>
</comment>
<keyword evidence="6 11" id="KW-0067">ATP-binding</keyword>
<evidence type="ECO:0000256" key="12">
    <source>
        <dbReference type="SAM" id="MobiDB-lite"/>
    </source>
</evidence>
<dbReference type="InterPro" id="IPR003820">
    <property type="entry name" value="KdpC"/>
</dbReference>
<keyword evidence="5 11" id="KW-0547">Nucleotide-binding</keyword>
<feature type="transmembrane region" description="Helical" evidence="11">
    <location>
        <begin position="20"/>
        <end position="42"/>
    </location>
</feature>
<keyword evidence="8 11" id="KW-1133">Transmembrane helix</keyword>
<evidence type="ECO:0000256" key="1">
    <source>
        <dbReference type="ARBA" id="ARBA00022448"/>
    </source>
</evidence>
<sequence>MPGSLTHVVRHHLAALRMLLVFTVLTGIAYPLVVTGIAQGVLPYQANGSMIENGGRPVASALIGQNFSLPGTQAPDPKWFQPRPSAAGATGYDPAASGASNLGPNNATLVKAITQRRAAVAAFDAVPPRSVPDDAVTASGSGLDPDISPAYAYEQVNRVAKARGLDPKAVRSLVAGHVEGRTLGFLGQESVNVVQLNHDLAAGRQR</sequence>
<name>A0ABU2TUF7_9ACTN</name>
<keyword evidence="10 11" id="KW-0472">Membrane</keyword>
<evidence type="ECO:0000256" key="7">
    <source>
        <dbReference type="ARBA" id="ARBA00022958"/>
    </source>
</evidence>
<evidence type="ECO:0000256" key="11">
    <source>
        <dbReference type="HAMAP-Rule" id="MF_00276"/>
    </source>
</evidence>
<protein>
    <recommendedName>
        <fullName evidence="11">Potassium-transporting ATPase KdpC subunit</fullName>
    </recommendedName>
    <alternativeName>
        <fullName evidence="11">ATP phosphohydrolase [potassium-transporting] C chain</fullName>
    </alternativeName>
    <alternativeName>
        <fullName evidence="11">Potassium-binding and translocating subunit C</fullName>
    </alternativeName>
    <alternativeName>
        <fullName evidence="11">Potassium-translocating ATPase C chain</fullName>
    </alternativeName>
</protein>
<dbReference type="Pfam" id="PF02669">
    <property type="entry name" value="KdpC"/>
    <property type="match status" value="1"/>
</dbReference>
<feature type="region of interest" description="Disordered" evidence="12">
    <location>
        <begin position="73"/>
        <end position="92"/>
    </location>
</feature>
<dbReference type="RefSeq" id="WP_311695882.1">
    <property type="nucleotide sequence ID" value="NZ_JAVREY010000016.1"/>
</dbReference>
<dbReference type="NCBIfam" id="NF001454">
    <property type="entry name" value="PRK00315.1"/>
    <property type="match status" value="1"/>
</dbReference>
<keyword evidence="14" id="KW-1185">Reference proteome</keyword>
<dbReference type="Proteomes" id="UP001183809">
    <property type="component" value="Unassembled WGS sequence"/>
</dbReference>
<evidence type="ECO:0000256" key="3">
    <source>
        <dbReference type="ARBA" id="ARBA00022538"/>
    </source>
</evidence>
<comment type="subcellular location">
    <subcellularLocation>
        <location evidence="11">Cell membrane</location>
        <topology evidence="11">Single-pass membrane protein</topology>
    </subcellularLocation>
</comment>
<dbReference type="HAMAP" id="MF_00276">
    <property type="entry name" value="KdpC"/>
    <property type="match status" value="1"/>
</dbReference>
<keyword evidence="1 11" id="KW-0813">Transport</keyword>
<keyword evidence="7 11" id="KW-0630">Potassium</keyword>
<evidence type="ECO:0000256" key="9">
    <source>
        <dbReference type="ARBA" id="ARBA00023065"/>
    </source>
</evidence>
<evidence type="ECO:0000256" key="5">
    <source>
        <dbReference type="ARBA" id="ARBA00022741"/>
    </source>
</evidence>
<proteinExistence type="inferred from homology"/>
<accession>A0ABU2TUF7</accession>
<keyword evidence="2 11" id="KW-1003">Cell membrane</keyword>
<gene>
    <name evidence="11 13" type="primary">kdpC</name>
    <name evidence="13" type="ORF">RM764_16555</name>
</gene>
<dbReference type="NCBIfam" id="TIGR00681">
    <property type="entry name" value="kdpC"/>
    <property type="match status" value="1"/>
</dbReference>
<evidence type="ECO:0000256" key="8">
    <source>
        <dbReference type="ARBA" id="ARBA00022989"/>
    </source>
</evidence>
<dbReference type="PANTHER" id="PTHR30042:SF2">
    <property type="entry name" value="POTASSIUM-TRANSPORTING ATPASE KDPC SUBUNIT"/>
    <property type="match status" value="1"/>
</dbReference>
<keyword evidence="9 11" id="KW-0406">Ion transport</keyword>
<reference evidence="14" key="1">
    <citation type="submission" date="2023-07" db="EMBL/GenBank/DDBJ databases">
        <title>30 novel species of actinomycetes from the DSMZ collection.</title>
        <authorList>
            <person name="Nouioui I."/>
        </authorList>
    </citation>
    <scope>NUCLEOTIDE SEQUENCE [LARGE SCALE GENOMIC DNA]</scope>
    <source>
        <strain evidence="14">DSM 41699</strain>
    </source>
</reference>
<evidence type="ECO:0000313" key="14">
    <source>
        <dbReference type="Proteomes" id="UP001183809"/>
    </source>
</evidence>
<comment type="caution">
    <text evidence="13">The sequence shown here is derived from an EMBL/GenBank/DDBJ whole genome shotgun (WGS) entry which is preliminary data.</text>
</comment>